<feature type="region of interest" description="Disordered" evidence="7">
    <location>
        <begin position="1"/>
        <end position="33"/>
    </location>
</feature>
<dbReference type="RefSeq" id="XP_048132378.1">
    <property type="nucleotide sequence ID" value="XM_048276421.1"/>
</dbReference>
<protein>
    <submittedName>
        <fullName evidence="11">Uncharacterized protein LOC115743200 isoform X1</fullName>
    </submittedName>
</protein>
<comment type="subcellular location">
    <subcellularLocation>
        <location evidence="1">Nucleus inner membrane</location>
    </subcellularLocation>
</comment>
<evidence type="ECO:0000256" key="5">
    <source>
        <dbReference type="ARBA" id="ARBA00023136"/>
    </source>
</evidence>
<evidence type="ECO:0000256" key="6">
    <source>
        <dbReference type="ARBA" id="ARBA00023242"/>
    </source>
</evidence>
<evidence type="ECO:0000256" key="1">
    <source>
        <dbReference type="ARBA" id="ARBA00004540"/>
    </source>
</evidence>
<feature type="domain" description="Man1/Src1-like C-terminal" evidence="9">
    <location>
        <begin position="252"/>
        <end position="352"/>
    </location>
</feature>
<evidence type="ECO:0000313" key="11">
    <source>
        <dbReference type="RefSeq" id="XP_048132378.1"/>
    </source>
</evidence>
<evidence type="ECO:0000259" key="9">
    <source>
        <dbReference type="Pfam" id="PF09402"/>
    </source>
</evidence>
<evidence type="ECO:0000256" key="2">
    <source>
        <dbReference type="ARBA" id="ARBA00022553"/>
    </source>
</evidence>
<dbReference type="Pfam" id="PF09402">
    <property type="entry name" value="MSC"/>
    <property type="match status" value="1"/>
</dbReference>
<feature type="compositionally biased region" description="Polar residues" evidence="7">
    <location>
        <begin position="377"/>
        <end position="386"/>
    </location>
</feature>
<evidence type="ECO:0000256" key="8">
    <source>
        <dbReference type="SAM" id="Phobius"/>
    </source>
</evidence>
<dbReference type="PANTHER" id="PTHR47808">
    <property type="entry name" value="INNER NUCLEAR MEMBRANE PROTEIN HEH2-RELATED"/>
    <property type="match status" value="1"/>
</dbReference>
<keyword evidence="2" id="KW-0597">Phosphoprotein</keyword>
<evidence type="ECO:0000313" key="10">
    <source>
        <dbReference type="Proteomes" id="UP000827889"/>
    </source>
</evidence>
<feature type="transmembrane region" description="Helical" evidence="8">
    <location>
        <begin position="47"/>
        <end position="68"/>
    </location>
</feature>
<keyword evidence="3 8" id="KW-0812">Transmembrane</keyword>
<dbReference type="Gene3D" id="1.10.10.1180">
    <property type="entry name" value="MAN1, winged-helix domain"/>
    <property type="match status" value="1"/>
</dbReference>
<keyword evidence="4 8" id="KW-1133">Transmembrane helix</keyword>
<dbReference type="Proteomes" id="UP000827889">
    <property type="component" value="Chromosome 3"/>
</dbReference>
<organism evidence="10 11">
    <name type="scientific">Rhodamnia argentea</name>
    <dbReference type="NCBI Taxonomy" id="178133"/>
    <lineage>
        <taxon>Eukaryota</taxon>
        <taxon>Viridiplantae</taxon>
        <taxon>Streptophyta</taxon>
        <taxon>Embryophyta</taxon>
        <taxon>Tracheophyta</taxon>
        <taxon>Spermatophyta</taxon>
        <taxon>Magnoliopsida</taxon>
        <taxon>eudicotyledons</taxon>
        <taxon>Gunneridae</taxon>
        <taxon>Pentapetalae</taxon>
        <taxon>rosids</taxon>
        <taxon>malvids</taxon>
        <taxon>Myrtales</taxon>
        <taxon>Myrtaceae</taxon>
        <taxon>Myrtoideae</taxon>
        <taxon>Myrteae</taxon>
        <taxon>Australasian group</taxon>
        <taxon>Rhodamnia</taxon>
    </lineage>
</organism>
<sequence length="430" mass="48373">MQKRKMSSTPKKRPKPKISSPSPRPSSRRSPIALEPPQFLFPSKQELLRLVIVLAIASSVAVTCNFFANFLRPQTKPFCDSDIDPLDAFADDCEPCPSHGECHQGKLDCPRGYRKLGRSCVEDGDINETARKLSEWVENRLCAANAQLLCYGTGTAWVPAEEILNDLDGHPLMKNFGWDTAIFIYTKQKAVEIAGKIMESRTGFSGTFEQDERAEVSRLSSRTFQAIHLPNPSMDLQACVIGCASFFAGIQLVASAMLFWKVRRRWHLSTRVEELYHQVCDILEENALTSKKGNGETEPWVVAARLRDHLLLPKERKDGVLWKKLEELVQEDSRIDRYPKLVKGESKVVWEWQVEGSLSSSISRKKGEQGKLKSSHGGHTNFNQPSHKSRREPNNDLVKMASTVTPTLSLTAKARLLCHELSFDLSHTEG</sequence>
<dbReference type="InterPro" id="IPR018996">
    <property type="entry name" value="Man1/Src1-like_C"/>
</dbReference>
<proteinExistence type="predicted"/>
<dbReference type="InterPro" id="IPR041885">
    <property type="entry name" value="MAN1_winged_helix_dom"/>
</dbReference>
<feature type="region of interest" description="Disordered" evidence="7">
    <location>
        <begin position="361"/>
        <end position="395"/>
    </location>
</feature>
<keyword evidence="5 8" id="KW-0472">Membrane</keyword>
<dbReference type="GeneID" id="115743200"/>
<dbReference type="InterPro" id="IPR044780">
    <property type="entry name" value="Heh2/Src1"/>
</dbReference>
<keyword evidence="6" id="KW-0539">Nucleus</keyword>
<dbReference type="PANTHER" id="PTHR47808:SF2">
    <property type="entry name" value="LEM DOMAIN-CONTAINING PROTEIN 2"/>
    <property type="match status" value="1"/>
</dbReference>
<accession>A0ABM3H709</accession>
<reference evidence="11" key="1">
    <citation type="submission" date="2025-08" db="UniProtKB">
        <authorList>
            <consortium name="RefSeq"/>
        </authorList>
    </citation>
    <scope>IDENTIFICATION</scope>
    <source>
        <tissue evidence="11">Leaf</tissue>
    </source>
</reference>
<evidence type="ECO:0000256" key="3">
    <source>
        <dbReference type="ARBA" id="ARBA00022692"/>
    </source>
</evidence>
<evidence type="ECO:0000256" key="7">
    <source>
        <dbReference type="SAM" id="MobiDB-lite"/>
    </source>
</evidence>
<feature type="compositionally biased region" description="Basic residues" evidence="7">
    <location>
        <begin position="1"/>
        <end position="16"/>
    </location>
</feature>
<evidence type="ECO:0000256" key="4">
    <source>
        <dbReference type="ARBA" id="ARBA00022989"/>
    </source>
</evidence>
<name>A0ABM3H709_9MYRT</name>
<keyword evidence="10" id="KW-1185">Reference proteome</keyword>
<gene>
    <name evidence="11" type="primary">LOC115743200</name>
</gene>